<dbReference type="AlphaFoldDB" id="A0A0E9QTK5"/>
<dbReference type="EMBL" id="GBXM01088398">
    <property type="protein sequence ID" value="JAH20179.1"/>
    <property type="molecule type" value="Transcribed_RNA"/>
</dbReference>
<name>A0A0E9QTK5_ANGAN</name>
<reference evidence="1" key="2">
    <citation type="journal article" date="2015" name="Fish Shellfish Immunol.">
        <title>Early steps in the European eel (Anguilla anguilla)-Vibrio vulnificus interaction in the gills: Role of the RtxA13 toxin.</title>
        <authorList>
            <person name="Callol A."/>
            <person name="Pajuelo D."/>
            <person name="Ebbesson L."/>
            <person name="Teles M."/>
            <person name="MacKenzie S."/>
            <person name="Amaro C."/>
        </authorList>
    </citation>
    <scope>NUCLEOTIDE SEQUENCE</scope>
</reference>
<proteinExistence type="predicted"/>
<reference evidence="1" key="1">
    <citation type="submission" date="2014-11" db="EMBL/GenBank/DDBJ databases">
        <authorList>
            <person name="Amaro Gonzalez C."/>
        </authorList>
    </citation>
    <scope>NUCLEOTIDE SEQUENCE</scope>
</reference>
<sequence length="34" mass="4068">MLFMQRYGKLIITHALFLSNYSDYTGRGKRLIPY</sequence>
<organism evidence="1">
    <name type="scientific">Anguilla anguilla</name>
    <name type="common">European freshwater eel</name>
    <name type="synonym">Muraena anguilla</name>
    <dbReference type="NCBI Taxonomy" id="7936"/>
    <lineage>
        <taxon>Eukaryota</taxon>
        <taxon>Metazoa</taxon>
        <taxon>Chordata</taxon>
        <taxon>Craniata</taxon>
        <taxon>Vertebrata</taxon>
        <taxon>Euteleostomi</taxon>
        <taxon>Actinopterygii</taxon>
        <taxon>Neopterygii</taxon>
        <taxon>Teleostei</taxon>
        <taxon>Anguilliformes</taxon>
        <taxon>Anguillidae</taxon>
        <taxon>Anguilla</taxon>
    </lineage>
</organism>
<evidence type="ECO:0000313" key="1">
    <source>
        <dbReference type="EMBL" id="JAH20179.1"/>
    </source>
</evidence>
<protein>
    <submittedName>
        <fullName evidence="1">Uncharacterized protein</fullName>
    </submittedName>
</protein>
<accession>A0A0E9QTK5</accession>